<evidence type="ECO:0000256" key="4">
    <source>
        <dbReference type="ARBA" id="ARBA00022679"/>
    </source>
</evidence>
<dbReference type="AlphaFoldDB" id="A0A2U2M8E3"/>
<dbReference type="Proteomes" id="UP000245607">
    <property type="component" value="Unassembled WGS sequence"/>
</dbReference>
<protein>
    <recommendedName>
        <fullName evidence="2 8">Site-specific DNA-methyltransferase (adenine-specific)</fullName>
        <ecNumber evidence="2 8">2.1.1.72</ecNumber>
    </recommendedName>
</protein>
<comment type="similarity">
    <text evidence="1 8">Belongs to the N(4)/N(6)-methyltransferase family.</text>
</comment>
<dbReference type="Pfam" id="PF02086">
    <property type="entry name" value="MethyltransfD12"/>
    <property type="match status" value="1"/>
</dbReference>
<evidence type="ECO:0000313" key="9">
    <source>
        <dbReference type="EMBL" id="PWG53076.1"/>
    </source>
</evidence>
<reference evidence="9 10" key="1">
    <citation type="submission" date="2018-05" db="EMBL/GenBank/DDBJ databases">
        <title>Lactobacillus salivarius genome sequencing and assembly.</title>
        <authorList>
            <person name="Audisio C."/>
            <person name="Albarracin L."/>
            <person name="Torres M.J."/>
            <person name="Hebert E.M."/>
            <person name="Saavedra L."/>
        </authorList>
    </citation>
    <scope>NUCLEOTIDE SEQUENCE [LARGE SCALE GENOMIC DNA]</scope>
    <source>
        <strain evidence="9 10">A3iob</strain>
    </source>
</reference>
<dbReference type="GO" id="GO:1904047">
    <property type="term" value="F:S-adenosyl-L-methionine binding"/>
    <property type="evidence" value="ECO:0007669"/>
    <property type="project" value="TreeGrafter"/>
</dbReference>
<proteinExistence type="inferred from homology"/>
<dbReference type="GO" id="GO:0009307">
    <property type="term" value="P:DNA restriction-modification system"/>
    <property type="evidence" value="ECO:0007669"/>
    <property type="project" value="InterPro"/>
</dbReference>
<dbReference type="GO" id="GO:0009007">
    <property type="term" value="F:site-specific DNA-methyltransferase (adenine-specific) activity"/>
    <property type="evidence" value="ECO:0007669"/>
    <property type="project" value="UniProtKB-UniRule"/>
</dbReference>
<evidence type="ECO:0000256" key="8">
    <source>
        <dbReference type="RuleBase" id="RU361257"/>
    </source>
</evidence>
<accession>A0A2U2M8E3</accession>
<dbReference type="GO" id="GO:0032259">
    <property type="term" value="P:methylation"/>
    <property type="evidence" value="ECO:0007669"/>
    <property type="project" value="UniProtKB-KW"/>
</dbReference>
<dbReference type="GO" id="GO:0006298">
    <property type="term" value="P:mismatch repair"/>
    <property type="evidence" value="ECO:0007669"/>
    <property type="project" value="TreeGrafter"/>
</dbReference>
<evidence type="ECO:0000256" key="7">
    <source>
        <dbReference type="PIRSR" id="PIRSR000398-1"/>
    </source>
</evidence>
<dbReference type="InterPro" id="IPR029063">
    <property type="entry name" value="SAM-dependent_MTases_sf"/>
</dbReference>
<keyword evidence="4 8" id="KW-0808">Transferase</keyword>
<dbReference type="InterPro" id="IPR023095">
    <property type="entry name" value="Ade_MeTrfase_dom_2"/>
</dbReference>
<dbReference type="InterPro" id="IPR012263">
    <property type="entry name" value="M_m6A_EcoRV"/>
</dbReference>
<evidence type="ECO:0000313" key="10">
    <source>
        <dbReference type="Proteomes" id="UP000245607"/>
    </source>
</evidence>
<organism evidence="9 10">
    <name type="scientific">Ligilactobacillus salivarius</name>
    <dbReference type="NCBI Taxonomy" id="1624"/>
    <lineage>
        <taxon>Bacteria</taxon>
        <taxon>Bacillati</taxon>
        <taxon>Bacillota</taxon>
        <taxon>Bacilli</taxon>
        <taxon>Lactobacillales</taxon>
        <taxon>Lactobacillaceae</taxon>
        <taxon>Ligilactobacillus</taxon>
    </lineage>
</organism>
<sequence>MMHEDKKYNLKPFTKWVGGKRQLLPTLLTVLPENFGKYYEPFVGGGALFFELEPSEAVINDSNNELILTYEVIKKDVESLIKELKKHAENNSKEYYLELRAVDRDSRIRQMTDVERAARILYMLRVDFNGLYRVNSKNQFNVPYGKYKNPRILDVENLKNISTYLNNENIEILNGDFEVAVENAKEGDLVYFDPPYVPLSQTENFTNYTANGFEYSDQVRLRNLFRKLTERGVYVISSNSASNLVYELYNSVAKRIIEVGANRMINSNAKKRGKVTELIITNF</sequence>
<comment type="catalytic activity">
    <reaction evidence="6 8">
        <text>a 2'-deoxyadenosine in DNA + S-adenosyl-L-methionine = an N(6)-methyl-2'-deoxyadenosine in DNA + S-adenosyl-L-homocysteine + H(+)</text>
        <dbReference type="Rhea" id="RHEA:15197"/>
        <dbReference type="Rhea" id="RHEA-COMP:12418"/>
        <dbReference type="Rhea" id="RHEA-COMP:12419"/>
        <dbReference type="ChEBI" id="CHEBI:15378"/>
        <dbReference type="ChEBI" id="CHEBI:57856"/>
        <dbReference type="ChEBI" id="CHEBI:59789"/>
        <dbReference type="ChEBI" id="CHEBI:90615"/>
        <dbReference type="ChEBI" id="CHEBI:90616"/>
        <dbReference type="EC" id="2.1.1.72"/>
    </reaction>
</comment>
<dbReference type="NCBIfam" id="TIGR00571">
    <property type="entry name" value="dam"/>
    <property type="match status" value="1"/>
</dbReference>
<dbReference type="RefSeq" id="WP_095759324.1">
    <property type="nucleotide sequence ID" value="NZ_CP027644.1"/>
</dbReference>
<evidence type="ECO:0000256" key="6">
    <source>
        <dbReference type="ARBA" id="ARBA00047942"/>
    </source>
</evidence>
<evidence type="ECO:0000256" key="2">
    <source>
        <dbReference type="ARBA" id="ARBA00011900"/>
    </source>
</evidence>
<feature type="binding site" evidence="7">
    <location>
        <position position="61"/>
    </location>
    <ligand>
        <name>S-adenosyl-L-methionine</name>
        <dbReference type="ChEBI" id="CHEBI:59789"/>
    </ligand>
</feature>
<feature type="binding site" evidence="7">
    <location>
        <position position="16"/>
    </location>
    <ligand>
        <name>S-adenosyl-L-methionine</name>
        <dbReference type="ChEBI" id="CHEBI:59789"/>
    </ligand>
</feature>
<feature type="binding site" evidence="7">
    <location>
        <position position="193"/>
    </location>
    <ligand>
        <name>S-adenosyl-L-methionine</name>
        <dbReference type="ChEBI" id="CHEBI:59789"/>
    </ligand>
</feature>
<dbReference type="PRINTS" id="PR00505">
    <property type="entry name" value="D12N6MTFRASE"/>
</dbReference>
<dbReference type="PROSITE" id="PS00092">
    <property type="entry name" value="N6_MTASE"/>
    <property type="match status" value="1"/>
</dbReference>
<dbReference type="PANTHER" id="PTHR30481">
    <property type="entry name" value="DNA ADENINE METHYLASE"/>
    <property type="match status" value="1"/>
</dbReference>
<dbReference type="SUPFAM" id="SSF53335">
    <property type="entry name" value="S-adenosyl-L-methionine-dependent methyltransferases"/>
    <property type="match status" value="1"/>
</dbReference>
<dbReference type="PANTHER" id="PTHR30481:SF3">
    <property type="entry name" value="DNA ADENINE METHYLASE"/>
    <property type="match status" value="1"/>
</dbReference>
<evidence type="ECO:0000256" key="5">
    <source>
        <dbReference type="ARBA" id="ARBA00022691"/>
    </source>
</evidence>
<dbReference type="GO" id="GO:0043565">
    <property type="term" value="F:sequence-specific DNA binding"/>
    <property type="evidence" value="ECO:0007669"/>
    <property type="project" value="TreeGrafter"/>
</dbReference>
<feature type="binding site" evidence="7">
    <location>
        <position position="20"/>
    </location>
    <ligand>
        <name>S-adenosyl-L-methionine</name>
        <dbReference type="ChEBI" id="CHEBI:59789"/>
    </ligand>
</feature>
<keyword evidence="5 8" id="KW-0949">S-adenosyl-L-methionine</keyword>
<keyword evidence="3 8" id="KW-0489">Methyltransferase</keyword>
<dbReference type="REBASE" id="291414">
    <property type="entry name" value="M.LsaA3ORF3950P"/>
</dbReference>
<dbReference type="EC" id="2.1.1.72" evidence="2 8"/>
<dbReference type="Gene3D" id="3.40.50.150">
    <property type="entry name" value="Vaccinia Virus protein VP39"/>
    <property type="match status" value="1"/>
</dbReference>
<dbReference type="Gene3D" id="1.10.1020.10">
    <property type="entry name" value="Adenine-specific Methyltransferase, Domain 2"/>
    <property type="match status" value="1"/>
</dbReference>
<dbReference type="InterPro" id="IPR002052">
    <property type="entry name" value="DNA_methylase_N6_adenine_CS"/>
</dbReference>
<dbReference type="EMBL" id="QFAS01000005">
    <property type="protein sequence ID" value="PWG53076.1"/>
    <property type="molecule type" value="Genomic_DNA"/>
</dbReference>
<gene>
    <name evidence="9" type="ORF">DB362_03950</name>
</gene>
<evidence type="ECO:0000256" key="1">
    <source>
        <dbReference type="ARBA" id="ARBA00006594"/>
    </source>
</evidence>
<evidence type="ECO:0000256" key="3">
    <source>
        <dbReference type="ARBA" id="ARBA00022603"/>
    </source>
</evidence>
<dbReference type="PIRSF" id="PIRSF000398">
    <property type="entry name" value="M_m6A_EcoRV"/>
    <property type="match status" value="1"/>
</dbReference>
<comment type="caution">
    <text evidence="9">The sequence shown here is derived from an EMBL/GenBank/DDBJ whole genome shotgun (WGS) entry which is preliminary data.</text>
</comment>
<name>A0A2U2M8E3_9LACO</name>
<dbReference type="InterPro" id="IPR012327">
    <property type="entry name" value="MeTrfase_D12"/>
</dbReference>